<gene>
    <name evidence="1" type="primary">Zbed5_2</name>
    <name evidence="1" type="ORF">GTO93_0021240</name>
</gene>
<reference evidence="1" key="1">
    <citation type="journal article" date="2021" name="Cell">
        <title>Tracing the genetic footprints of vertebrate landing in non-teleost ray-finned fishes.</title>
        <authorList>
            <person name="Bi X."/>
            <person name="Wang K."/>
            <person name="Yang L."/>
            <person name="Pan H."/>
            <person name="Jiang H."/>
            <person name="Wei Q."/>
            <person name="Fang M."/>
            <person name="Yu H."/>
            <person name="Zhu C."/>
            <person name="Cai Y."/>
            <person name="He Y."/>
            <person name="Gan X."/>
            <person name="Zeng H."/>
            <person name="Yu D."/>
            <person name="Zhu Y."/>
            <person name="Jiang H."/>
            <person name="Qiu Q."/>
            <person name="Yang H."/>
            <person name="Zhang Y.E."/>
            <person name="Wang W."/>
            <person name="Zhu M."/>
            <person name="He S."/>
            <person name="Zhang G."/>
        </authorList>
    </citation>
    <scope>NUCLEOTIDE SEQUENCE</scope>
    <source>
        <strain evidence="1">Pddl_001</strain>
    </source>
</reference>
<accession>A0ABS2YBZ3</accession>
<dbReference type="EMBL" id="JAAWVQ010132083">
    <property type="protein sequence ID" value="MBN3283979.1"/>
    <property type="molecule type" value="Genomic_DNA"/>
</dbReference>
<feature type="non-terminal residue" evidence="1">
    <location>
        <position position="206"/>
    </location>
</feature>
<dbReference type="PANTHER" id="PTHR45913">
    <property type="entry name" value="EPM2A-INTERACTING PROTEIN 1"/>
    <property type="match status" value="1"/>
</dbReference>
<evidence type="ECO:0000313" key="1">
    <source>
        <dbReference type="EMBL" id="MBN3283979.1"/>
    </source>
</evidence>
<feature type="non-terminal residue" evidence="1">
    <location>
        <position position="1"/>
    </location>
</feature>
<proteinExistence type="predicted"/>
<comment type="caution">
    <text evidence="1">The sequence shown here is derived from an EMBL/GenBank/DDBJ whole genome shotgun (WGS) entry which is preliminary data.</text>
</comment>
<keyword evidence="2" id="KW-1185">Reference proteome</keyword>
<dbReference type="PANTHER" id="PTHR45913:SF19">
    <property type="entry name" value="LOW QUALITY PROTEIN: ZINC FINGER BED DOMAIN-CONTAINING PROTEIN 5-LIKE"/>
    <property type="match status" value="1"/>
</dbReference>
<organism evidence="1 2">
    <name type="scientific">Polyodon spathula</name>
    <name type="common">North American paddlefish</name>
    <name type="synonym">Squalus spathula</name>
    <dbReference type="NCBI Taxonomy" id="7913"/>
    <lineage>
        <taxon>Eukaryota</taxon>
        <taxon>Metazoa</taxon>
        <taxon>Chordata</taxon>
        <taxon>Craniata</taxon>
        <taxon>Vertebrata</taxon>
        <taxon>Euteleostomi</taxon>
        <taxon>Actinopterygii</taxon>
        <taxon>Chondrostei</taxon>
        <taxon>Acipenseriformes</taxon>
        <taxon>Polyodontidae</taxon>
        <taxon>Polyodon</taxon>
    </lineage>
</organism>
<name>A0ABS2YBZ3_POLSP</name>
<sequence>MKNVVCTPASALKASFQVAYHIAKNKRPYTSGEKLISTTVSRQISDMSENIKAQLISQLKKAHLIAYVLYCQETSIKEDFLFCKPIKMHATGSEMFNILNNFLTSHELKWETCVGICTDRAPSVSGGRACLKAKVFEIAPHILWTHCMIHHEALATRKMDPTKACLFAILCAEMGEEHNALLFHMEVRWLSKGKVLQCVYDLRNEV</sequence>
<evidence type="ECO:0000313" key="2">
    <source>
        <dbReference type="Proteomes" id="UP001166093"/>
    </source>
</evidence>
<dbReference type="Proteomes" id="UP001166093">
    <property type="component" value="Unassembled WGS sequence"/>
</dbReference>
<protein>
    <submittedName>
        <fullName evidence="1">ZBED5 protein</fullName>
    </submittedName>
</protein>